<dbReference type="SUPFAM" id="SSF47598">
    <property type="entry name" value="Ribbon-helix-helix"/>
    <property type="match status" value="1"/>
</dbReference>
<dbReference type="InterPro" id="IPR010985">
    <property type="entry name" value="Ribbon_hlx_hlx"/>
</dbReference>
<dbReference type="RefSeq" id="WP_072624587.1">
    <property type="nucleotide sequence ID" value="NZ_CP013290.1"/>
</dbReference>
<evidence type="ECO:0000313" key="1">
    <source>
        <dbReference type="EMBL" id="APH01436.1"/>
    </source>
</evidence>
<dbReference type="Gene3D" id="1.10.1220.10">
    <property type="entry name" value="Met repressor-like"/>
    <property type="match status" value="1"/>
</dbReference>
<sequence>MIQMTPEIHDLGSDVETRLSEVARSHGRTMEAEAAGILTAISQGRTHDREAVMNLFTAARRKVSKEALAPPTQVDFTPDGY</sequence>
<dbReference type="KEGG" id="jte:ASJ30_07720"/>
<proteinExistence type="predicted"/>
<name>A0A1L3MGS5_9MICO</name>
<dbReference type="GO" id="GO:0006355">
    <property type="term" value="P:regulation of DNA-templated transcription"/>
    <property type="evidence" value="ECO:0007669"/>
    <property type="project" value="InterPro"/>
</dbReference>
<dbReference type="Proteomes" id="UP000182938">
    <property type="component" value="Chromosome"/>
</dbReference>
<reference evidence="1 2" key="1">
    <citation type="submission" date="2015-11" db="EMBL/GenBank/DDBJ databases">
        <authorList>
            <person name="Zhang Y."/>
            <person name="Guo Z."/>
        </authorList>
    </citation>
    <scope>NUCLEOTIDE SEQUENCE [LARGE SCALE GENOMIC DNA]</scope>
    <source>
        <strain evidence="1 2">YFY001</strain>
    </source>
</reference>
<protein>
    <recommendedName>
        <fullName evidence="3">Plasmid stability protein</fullName>
    </recommendedName>
</protein>
<dbReference type="AlphaFoldDB" id="A0A1L3MGS5"/>
<gene>
    <name evidence="1" type="ORF">ASJ30_07720</name>
</gene>
<accession>A0A1L3MGS5</accession>
<evidence type="ECO:0000313" key="2">
    <source>
        <dbReference type="Proteomes" id="UP000182938"/>
    </source>
</evidence>
<keyword evidence="2" id="KW-1185">Reference proteome</keyword>
<dbReference type="EMBL" id="CP013290">
    <property type="protein sequence ID" value="APH01436.1"/>
    <property type="molecule type" value="Genomic_DNA"/>
</dbReference>
<evidence type="ECO:0008006" key="3">
    <source>
        <dbReference type="Google" id="ProtNLM"/>
    </source>
</evidence>
<organism evidence="1 2">
    <name type="scientific">Janibacter indicus</name>
    <dbReference type="NCBI Taxonomy" id="857417"/>
    <lineage>
        <taxon>Bacteria</taxon>
        <taxon>Bacillati</taxon>
        <taxon>Actinomycetota</taxon>
        <taxon>Actinomycetes</taxon>
        <taxon>Micrococcales</taxon>
        <taxon>Intrasporangiaceae</taxon>
        <taxon>Janibacter</taxon>
    </lineage>
</organism>
<dbReference type="InterPro" id="IPR013321">
    <property type="entry name" value="Arc_rbn_hlx_hlx"/>
</dbReference>